<protein>
    <recommendedName>
        <fullName evidence="1">Rad50/SbcC-type AAA domain-containing protein</fullName>
    </recommendedName>
</protein>
<name>A0ABQ6DY80_9GAMM</name>
<dbReference type="RefSeq" id="WP_284203069.1">
    <property type="nucleotide sequence ID" value="NZ_BSPQ01000002.1"/>
</dbReference>
<comment type="caution">
    <text evidence="2">The sequence shown here is derived from an EMBL/GenBank/DDBJ whole genome shotgun (WGS) entry which is preliminary data.</text>
</comment>
<dbReference type="EMBL" id="BSPQ01000002">
    <property type="protein sequence ID" value="GLS89945.1"/>
    <property type="molecule type" value="Genomic_DNA"/>
</dbReference>
<dbReference type="InterPro" id="IPR038729">
    <property type="entry name" value="Rad50/SbcC_AAA"/>
</dbReference>
<feature type="domain" description="Rad50/SbcC-type AAA" evidence="1">
    <location>
        <begin position="6"/>
        <end position="221"/>
    </location>
</feature>
<dbReference type="NCBIfam" id="TIGR03185">
    <property type="entry name" value="DNA_S_dndD"/>
    <property type="match status" value="1"/>
</dbReference>
<dbReference type="InterPro" id="IPR017599">
    <property type="entry name" value="DNA_S_DndD"/>
</dbReference>
<evidence type="ECO:0000313" key="3">
    <source>
        <dbReference type="Proteomes" id="UP001157353"/>
    </source>
</evidence>
<sequence>MIIKNLIVNNFRVFRGVHEIDLAPRTEKKANSASPIILFGGLNGAGKTSILSAVRVALYGRIAFGRGLSTPEYQKELDALIHNGVGISDKKSSIELVFTHSHNGIESEYKVTRAWERGKRDKLTLKQNDAELTQLSYDQCQSFLTELIPTGIADLFFFDGEKIADLAEDESGQVLQTAVRRLLGIDIVERLRNDLAIYLKRHDAAAMPANIRIQIEKLDKARLDAEHEAIALTNEASLSRAKIDLVAKEIDNAEIELSSRGGAWASSREQEKVKQLTLDAERKELEKLLRSEIEGDLPFSFAPNTLKKLLTQLSEEKAAKQTNSFNKELTVFMTELSWKLTAELGDATAAIKAIENSLGERESNQKNTEIKLDISDRELSLIESKINVQSPASFKRFDNARTRLSEVEELIAALSVNIARAPEQEQLETQLNNVKALTTKRTKAILEHKEKTEAAKKQYREAIDLARKIQKLHDKHKVAFNAETSLVNAQNAHIMLSDFSEQLTAVRVKQLETEFIKSYQKLARKDDLKLSARINTTTFDVELIDDKEHAISRKALSAGEKQIYAIAILEALGKTSGKKLPIIIDTPLGRLDSKHRDKLIEHYFPEASHQVIILSTDTEIDESYFNNKCFKDEISHAFEIQFDGATKSSSLKEGYFWEQNSKATLEVN</sequence>
<organism evidence="2 3">
    <name type="scientific">Psychromonas marina</name>
    <dbReference type="NCBI Taxonomy" id="88364"/>
    <lineage>
        <taxon>Bacteria</taxon>
        <taxon>Pseudomonadati</taxon>
        <taxon>Pseudomonadota</taxon>
        <taxon>Gammaproteobacteria</taxon>
        <taxon>Alteromonadales</taxon>
        <taxon>Psychromonadaceae</taxon>
        <taxon>Psychromonas</taxon>
    </lineage>
</organism>
<proteinExistence type="predicted"/>
<dbReference type="Pfam" id="PF13476">
    <property type="entry name" value="AAA_23"/>
    <property type="match status" value="1"/>
</dbReference>
<keyword evidence="3" id="KW-1185">Reference proteome</keyword>
<dbReference type="Proteomes" id="UP001157353">
    <property type="component" value="Unassembled WGS sequence"/>
</dbReference>
<evidence type="ECO:0000313" key="2">
    <source>
        <dbReference type="EMBL" id="GLS89945.1"/>
    </source>
</evidence>
<gene>
    <name evidence="2" type="ORF">GCM10007916_10120</name>
</gene>
<dbReference type="InterPro" id="IPR027417">
    <property type="entry name" value="P-loop_NTPase"/>
</dbReference>
<dbReference type="SUPFAM" id="SSF52540">
    <property type="entry name" value="P-loop containing nucleoside triphosphate hydrolases"/>
    <property type="match status" value="1"/>
</dbReference>
<accession>A0ABQ6DY80</accession>
<reference evidence="3" key="1">
    <citation type="journal article" date="2019" name="Int. J. Syst. Evol. Microbiol.">
        <title>The Global Catalogue of Microorganisms (GCM) 10K type strain sequencing project: providing services to taxonomists for standard genome sequencing and annotation.</title>
        <authorList>
            <consortium name="The Broad Institute Genomics Platform"/>
            <consortium name="The Broad Institute Genome Sequencing Center for Infectious Disease"/>
            <person name="Wu L."/>
            <person name="Ma J."/>
        </authorList>
    </citation>
    <scope>NUCLEOTIDE SEQUENCE [LARGE SCALE GENOMIC DNA]</scope>
    <source>
        <strain evidence="3">NBRC 103166</strain>
    </source>
</reference>
<dbReference type="PANTHER" id="PTHR32114">
    <property type="entry name" value="ABC TRANSPORTER ABCH.3"/>
    <property type="match status" value="1"/>
</dbReference>
<dbReference type="Gene3D" id="3.40.50.300">
    <property type="entry name" value="P-loop containing nucleotide triphosphate hydrolases"/>
    <property type="match status" value="2"/>
</dbReference>
<evidence type="ECO:0000259" key="1">
    <source>
        <dbReference type="Pfam" id="PF13476"/>
    </source>
</evidence>
<dbReference type="PANTHER" id="PTHR32114:SF2">
    <property type="entry name" value="ABC TRANSPORTER ABCH.3"/>
    <property type="match status" value="1"/>
</dbReference>